<dbReference type="Gene3D" id="3.20.20.105">
    <property type="entry name" value="Queuine tRNA-ribosyltransferase-like"/>
    <property type="match status" value="1"/>
</dbReference>
<keyword evidence="5 6" id="KW-0862">Zinc</keyword>
<feature type="binding site" evidence="6">
    <location>
        <position position="128"/>
    </location>
    <ligand>
        <name>substrate</name>
    </ligand>
</feature>
<feature type="binding site" evidence="6">
    <location>
        <position position="196"/>
    </location>
    <ligand>
        <name>substrate</name>
    </ligand>
</feature>
<dbReference type="EMBL" id="RDFA01000006">
    <property type="protein sequence ID" value="RXK47476.1"/>
    <property type="molecule type" value="Genomic_DNA"/>
</dbReference>
<feature type="domain" description="tRNA-guanine(15) transglycosylase-like" evidence="7">
    <location>
        <begin position="13"/>
        <end position="340"/>
    </location>
</feature>
<dbReference type="GO" id="GO:0002099">
    <property type="term" value="P:tRNA wobble guanine modification"/>
    <property type="evidence" value="ECO:0007669"/>
    <property type="project" value="TreeGrafter"/>
</dbReference>
<evidence type="ECO:0000256" key="3">
    <source>
        <dbReference type="ARBA" id="ARBA00022694"/>
    </source>
</evidence>
<evidence type="ECO:0000259" key="7">
    <source>
        <dbReference type="Pfam" id="PF01702"/>
    </source>
</evidence>
<comment type="function">
    <text evidence="6">Exchanges the guanine residue with 7-cyano-7-deazaguanine (preQ0) at position 15 in the dihydrouridine loop (D-loop) of archaeal tRNAs.</text>
</comment>
<dbReference type="Proteomes" id="UP000289691">
    <property type="component" value="Unassembled WGS sequence"/>
</dbReference>
<dbReference type="PANTHER" id="PTHR46499:SF1">
    <property type="entry name" value="QUEUINE TRNA-RIBOSYLTRANSFERASE"/>
    <property type="match status" value="1"/>
</dbReference>
<dbReference type="SUPFAM" id="SSF88802">
    <property type="entry name" value="Pre-PUA domain"/>
    <property type="match status" value="1"/>
</dbReference>
<dbReference type="GO" id="GO:0008270">
    <property type="term" value="F:zinc ion binding"/>
    <property type="evidence" value="ECO:0007669"/>
    <property type="project" value="UniProtKB-UniRule"/>
</dbReference>
<keyword evidence="1 6" id="KW-0328">Glycosyltransferase</keyword>
<accession>A0A498KSS4</accession>
<reference evidence="8 9" key="1">
    <citation type="submission" date="2019-01" db="EMBL/GenBank/DDBJ databases">
        <title>Halorientalis sp. F13-25 a new haloarchaeum isolated from hypersaline water.</title>
        <authorList>
            <person name="Ana D.-V."/>
            <person name="Cristina S.-P."/>
            <person name="Antonio V."/>
        </authorList>
    </citation>
    <scope>NUCLEOTIDE SEQUENCE [LARGE SCALE GENOMIC DNA]</scope>
    <source>
        <strain evidence="8 9">F13-25</strain>
    </source>
</reference>
<dbReference type="GO" id="GO:0005737">
    <property type="term" value="C:cytoplasm"/>
    <property type="evidence" value="ECO:0007669"/>
    <property type="project" value="TreeGrafter"/>
</dbReference>
<comment type="catalytic activity">
    <reaction evidence="6">
        <text>guanosine(15) in tRNA + 7-cyano-7-carbaguanine = 7-cyano-7-carbaguanosine(15) in tRNA + guanine</text>
        <dbReference type="Rhea" id="RHEA:43164"/>
        <dbReference type="Rhea" id="RHEA-COMP:10371"/>
        <dbReference type="Rhea" id="RHEA-COMP:10372"/>
        <dbReference type="ChEBI" id="CHEBI:16235"/>
        <dbReference type="ChEBI" id="CHEBI:45075"/>
        <dbReference type="ChEBI" id="CHEBI:74269"/>
        <dbReference type="ChEBI" id="CHEBI:82850"/>
        <dbReference type="EC" id="2.4.2.48"/>
    </reaction>
</comment>
<feature type="binding site" evidence="6">
    <location>
        <position position="281"/>
    </location>
    <ligand>
        <name>Zn(2+)</name>
        <dbReference type="ChEBI" id="CHEBI:29105"/>
    </ligand>
</feature>
<evidence type="ECO:0000256" key="1">
    <source>
        <dbReference type="ARBA" id="ARBA00022676"/>
    </source>
</evidence>
<feature type="active site" description="Nucleophile" evidence="6">
    <location>
        <position position="93"/>
    </location>
</feature>
<proteinExistence type="inferred from homology"/>
<dbReference type="NCBIfam" id="TIGR00449">
    <property type="entry name" value="tgt_general"/>
    <property type="match status" value="1"/>
</dbReference>
<comment type="cofactor">
    <cofactor evidence="6">
        <name>Zn(2+)</name>
        <dbReference type="ChEBI" id="CHEBI:29105"/>
    </cofactor>
    <text evidence="6">Binds 1 zinc ion per subunit.</text>
</comment>
<sequence length="504" mass="55584">MGDWFEVRDYDAAGRIGELTVPRADVTVETPALLPVVNPHVRTVEPARMEAEFGAEILITNGYILYGSDDARENALSDGLHDLYDFSGAIMTDSGSFQLSEYGEIDVDTREILEFQQAIGSDIGTPVDIPTPPDVSREQAEDELATTQERLELASEVETGDMLVNAPVQGSTYPDLRKRAAREAYGTDLDVFPVGAMVPLLNNYRFDDVVDMVAAAKRGLGADAPVHLFGAGHPMMFALAVAMGCDLFDSAAYALYARDDRYLTVRGTEHLEDLDYFPCECPVCASHTPDELESCGGSERERLLAEHNLHVTFGEIRRIKQAIRQGNLLELVEARARGHPTMLDGYRALGDHAEQIEGTDPASKDAFFYLSAESAARPEVLRHHQRLERLDADGEVLLTEGDTNEAYDESWRVVPPFGPFPRDLSEVYPLNAEVPERLDERAYARAADGVARLAETNPDADFTLGHTGWPETALDRLPESVDTYELGVDDAFGEDGAKERDERV</sequence>
<dbReference type="InterPro" id="IPR036511">
    <property type="entry name" value="TGT-like_sf"/>
</dbReference>
<dbReference type="InterPro" id="IPR004804">
    <property type="entry name" value="TgtA"/>
</dbReference>
<evidence type="ECO:0000256" key="6">
    <source>
        <dbReference type="HAMAP-Rule" id="MF_01634"/>
    </source>
</evidence>
<keyword evidence="4 6" id="KW-0479">Metal-binding</keyword>
<evidence type="ECO:0000313" key="9">
    <source>
        <dbReference type="Proteomes" id="UP000289691"/>
    </source>
</evidence>
<dbReference type="RefSeq" id="WP_129070179.1">
    <property type="nucleotide sequence ID" value="NZ_RDFA01000006.1"/>
</dbReference>
<dbReference type="Pfam" id="PF01702">
    <property type="entry name" value="TGT"/>
    <property type="match status" value="1"/>
</dbReference>
<dbReference type="InterPro" id="IPR050076">
    <property type="entry name" value="ArchSynthase1/Queuine_TRR"/>
</dbReference>
<dbReference type="PANTHER" id="PTHR46499">
    <property type="entry name" value="QUEUINE TRNA-RIBOSYLTRANSFERASE"/>
    <property type="match status" value="1"/>
</dbReference>
<dbReference type="SUPFAM" id="SSF51713">
    <property type="entry name" value="tRNA-guanine transglycosylase"/>
    <property type="match status" value="1"/>
</dbReference>
<evidence type="ECO:0000256" key="2">
    <source>
        <dbReference type="ARBA" id="ARBA00022679"/>
    </source>
</evidence>
<protein>
    <recommendedName>
        <fullName evidence="6">tRNA-guanine(15) transglycosylase</fullName>
        <ecNumber evidence="6">2.4.2.48</ecNumber>
    </recommendedName>
    <alternativeName>
        <fullName evidence="6">7-cyano-7-deazaguanine tRNA-ribosyltransferase</fullName>
    </alternativeName>
    <alternativeName>
        <fullName evidence="6">Archaeal tRNA-guanine transglycosylase</fullName>
    </alternativeName>
</protein>
<feature type="binding site" evidence="6">
    <location>
        <position position="279"/>
    </location>
    <ligand>
        <name>Zn(2+)</name>
        <dbReference type="ChEBI" id="CHEBI:29105"/>
    </ligand>
</feature>
<comment type="pathway">
    <text evidence="6">tRNA modification; archaeosine-tRNA biosynthesis.</text>
</comment>
<dbReference type="NCBIfam" id="TIGR00432">
    <property type="entry name" value="arcsn_tRNA_tgt"/>
    <property type="match status" value="1"/>
</dbReference>
<evidence type="ECO:0000313" key="8">
    <source>
        <dbReference type="EMBL" id="RXK47476.1"/>
    </source>
</evidence>
<feature type="binding site" evidence="6">
    <location>
        <position position="284"/>
    </location>
    <ligand>
        <name>Zn(2+)</name>
        <dbReference type="ChEBI" id="CHEBI:29105"/>
    </ligand>
</feature>
<comment type="caution">
    <text evidence="8">The sequence shown here is derived from an EMBL/GenBank/DDBJ whole genome shotgun (WGS) entry which is preliminary data.</text>
</comment>
<evidence type="ECO:0000256" key="4">
    <source>
        <dbReference type="ARBA" id="ARBA00022723"/>
    </source>
</evidence>
<dbReference type="InterPro" id="IPR002616">
    <property type="entry name" value="tRNA_ribo_trans-like"/>
</dbReference>
<dbReference type="HAMAP" id="MF_01634">
    <property type="entry name" value="TgtA_arch"/>
    <property type="match status" value="1"/>
</dbReference>
<organism evidence="8 9">
    <name type="scientific">Halorientalis pallida</name>
    <dbReference type="NCBI Taxonomy" id="2479928"/>
    <lineage>
        <taxon>Archaea</taxon>
        <taxon>Methanobacteriati</taxon>
        <taxon>Methanobacteriota</taxon>
        <taxon>Stenosarchaea group</taxon>
        <taxon>Halobacteria</taxon>
        <taxon>Halobacteriales</taxon>
        <taxon>Haloarculaceae</taxon>
        <taxon>Halorientalis</taxon>
    </lineage>
</organism>
<dbReference type="AlphaFoldDB" id="A0A498KSS4"/>
<dbReference type="GO" id="GO:0016763">
    <property type="term" value="F:pentosyltransferase activity"/>
    <property type="evidence" value="ECO:0007669"/>
    <property type="project" value="UniProtKB-UniRule"/>
</dbReference>
<dbReference type="UniPathway" id="UPA00393"/>
<dbReference type="EC" id="2.4.2.48" evidence="6"/>
<gene>
    <name evidence="6 8" type="primary">tgtA</name>
    <name evidence="8" type="ORF">EAF64_17040</name>
</gene>
<keyword evidence="9" id="KW-1185">Reference proteome</keyword>
<evidence type="ECO:0000256" key="5">
    <source>
        <dbReference type="ARBA" id="ARBA00022833"/>
    </source>
</evidence>
<dbReference type="OrthoDB" id="6871at2157"/>
<comment type="similarity">
    <text evidence="6">Belongs to the archaeosine tRNA-ribosyltransferase family.</text>
</comment>
<keyword evidence="2 6" id="KW-0808">Transferase</keyword>
<name>A0A498KSS4_9EURY</name>
<keyword evidence="3 6" id="KW-0819">tRNA processing</keyword>